<feature type="transmembrane region" description="Helical" evidence="1">
    <location>
        <begin position="6"/>
        <end position="26"/>
    </location>
</feature>
<evidence type="ECO:0000313" key="2">
    <source>
        <dbReference type="EMBL" id="GGX76926.1"/>
    </source>
</evidence>
<dbReference type="RefSeq" id="WP_268247371.1">
    <property type="nucleotide sequence ID" value="NZ_BMXS01000001.1"/>
</dbReference>
<organism evidence="2 3">
    <name type="scientific">Litchfieldella qijiaojingensis</name>
    <dbReference type="NCBI Taxonomy" id="980347"/>
    <lineage>
        <taxon>Bacteria</taxon>
        <taxon>Pseudomonadati</taxon>
        <taxon>Pseudomonadota</taxon>
        <taxon>Gammaproteobacteria</taxon>
        <taxon>Oceanospirillales</taxon>
        <taxon>Halomonadaceae</taxon>
        <taxon>Litchfieldella</taxon>
    </lineage>
</organism>
<keyword evidence="1" id="KW-1133">Transmembrane helix</keyword>
<protein>
    <submittedName>
        <fullName evidence="2">Uncharacterized protein</fullName>
    </submittedName>
</protein>
<keyword evidence="1" id="KW-0472">Membrane</keyword>
<evidence type="ECO:0000313" key="3">
    <source>
        <dbReference type="Proteomes" id="UP000653056"/>
    </source>
</evidence>
<accession>A0ABQ2YBD8</accession>
<gene>
    <name evidence="2" type="ORF">GCM10007160_00090</name>
</gene>
<keyword evidence="1" id="KW-0812">Transmembrane</keyword>
<comment type="caution">
    <text evidence="2">The sequence shown here is derived from an EMBL/GenBank/DDBJ whole genome shotgun (WGS) entry which is preliminary data.</text>
</comment>
<evidence type="ECO:0000256" key="1">
    <source>
        <dbReference type="SAM" id="Phobius"/>
    </source>
</evidence>
<dbReference type="EMBL" id="BMXS01000001">
    <property type="protein sequence ID" value="GGX76926.1"/>
    <property type="molecule type" value="Genomic_DNA"/>
</dbReference>
<dbReference type="Proteomes" id="UP000653056">
    <property type="component" value="Unassembled WGS sequence"/>
</dbReference>
<sequence length="40" mass="4602">MDVVIWTLIFLGGDLLILIFLLAWAVKKDREKAARLTDED</sequence>
<proteinExistence type="predicted"/>
<name>A0ABQ2YBD8_9GAMM</name>
<reference evidence="3" key="1">
    <citation type="journal article" date="2019" name="Int. J. Syst. Evol. Microbiol.">
        <title>The Global Catalogue of Microorganisms (GCM) 10K type strain sequencing project: providing services to taxonomists for standard genome sequencing and annotation.</title>
        <authorList>
            <consortium name="The Broad Institute Genomics Platform"/>
            <consortium name="The Broad Institute Genome Sequencing Center for Infectious Disease"/>
            <person name="Wu L."/>
            <person name="Ma J."/>
        </authorList>
    </citation>
    <scope>NUCLEOTIDE SEQUENCE [LARGE SCALE GENOMIC DNA]</scope>
    <source>
        <strain evidence="3">KCTC 22228</strain>
    </source>
</reference>
<keyword evidence="3" id="KW-1185">Reference proteome</keyword>